<proteinExistence type="predicted"/>
<keyword evidence="2" id="KW-0489">Methyltransferase</keyword>
<protein>
    <submittedName>
        <fullName evidence="2">SAM-dependent methyltransferase</fullName>
    </submittedName>
</protein>
<keyword evidence="2" id="KW-0808">Transferase</keyword>
<dbReference type="Gene3D" id="3.40.50.720">
    <property type="entry name" value="NAD(P)-binding Rossmann-like Domain"/>
    <property type="match status" value="1"/>
</dbReference>
<gene>
    <name evidence="2" type="ORF">Kpho02_67410</name>
</gene>
<dbReference type="SUPFAM" id="SSF53335">
    <property type="entry name" value="S-adenosyl-L-methionine-dependent methyltransferases"/>
    <property type="match status" value="1"/>
</dbReference>
<dbReference type="Gene3D" id="3.40.50.150">
    <property type="entry name" value="Vaccinia Virus protein VP39"/>
    <property type="match status" value="1"/>
</dbReference>
<evidence type="ECO:0000259" key="1">
    <source>
        <dbReference type="Pfam" id="PF08484"/>
    </source>
</evidence>
<dbReference type="PANTHER" id="PTHR43861">
    <property type="entry name" value="TRANS-ACONITATE 2-METHYLTRANSFERASE-RELATED"/>
    <property type="match status" value="1"/>
</dbReference>
<sequence length="359" mass="39381">MSLTHVVDPEVLYRTYPYTTSDSEMMTKHMQRVVEICGDRFGVTAGSFVVEIGSNTGSQLKAFQKAGIRTLGIDPALNIVEVARRRGVETLPDFFSVETAASVKEKYGAPRLILGRHVFAHIDDISGVVEGVRSMLDPDGLFAIEVPYVVDMLQRNEFDTIYHEHLSYFGVGTLATLFERHGLKIVDVERLPVHGGSILVFAGLADGTWATRPIVEELIAGERAFGLDKDGTYEQFALNFASIKEELVSLIRGLRADGKRIVGYGAPAKGNTLLNACGLGLDDLEFCSDTTEFKQGKVLPGTHIPVRAPSEVAVDEVDYYLLLAWNYSEEILKKEQAFLAKGGRFILPNPTPSVVPSQA</sequence>
<dbReference type="Proteomes" id="UP001165041">
    <property type="component" value="Unassembled WGS sequence"/>
</dbReference>
<feature type="domain" description="C-methyltransferase" evidence="1">
    <location>
        <begin position="192"/>
        <end position="350"/>
    </location>
</feature>
<dbReference type="Pfam" id="PF08484">
    <property type="entry name" value="Methyltransf_14"/>
    <property type="match status" value="1"/>
</dbReference>
<reference evidence="2" key="1">
    <citation type="submission" date="2023-02" db="EMBL/GenBank/DDBJ databases">
        <title>Kitasatospora phosalacinea NBRC 14627.</title>
        <authorList>
            <person name="Ichikawa N."/>
            <person name="Sato H."/>
            <person name="Tonouchi N."/>
        </authorList>
    </citation>
    <scope>NUCLEOTIDE SEQUENCE</scope>
    <source>
        <strain evidence="2">NBRC 14627</strain>
    </source>
</reference>
<dbReference type="AlphaFoldDB" id="A0A9W6QGB6"/>
<accession>A0A9W6QGB6</accession>
<dbReference type="Pfam" id="PF13489">
    <property type="entry name" value="Methyltransf_23"/>
    <property type="match status" value="1"/>
</dbReference>
<dbReference type="GO" id="GO:0008168">
    <property type="term" value="F:methyltransferase activity"/>
    <property type="evidence" value="ECO:0007669"/>
    <property type="project" value="UniProtKB-KW"/>
</dbReference>
<dbReference type="GO" id="GO:0017000">
    <property type="term" value="P:antibiotic biosynthetic process"/>
    <property type="evidence" value="ECO:0007669"/>
    <property type="project" value="UniProtKB-ARBA"/>
</dbReference>
<dbReference type="EMBL" id="BSSA01000035">
    <property type="protein sequence ID" value="GLW74443.1"/>
    <property type="molecule type" value="Genomic_DNA"/>
</dbReference>
<dbReference type="PANTHER" id="PTHR43861:SF5">
    <property type="entry name" value="BLL5978 PROTEIN"/>
    <property type="match status" value="1"/>
</dbReference>
<dbReference type="InterPro" id="IPR013691">
    <property type="entry name" value="MeTrfase_14"/>
</dbReference>
<comment type="caution">
    <text evidence="2">The sequence shown here is derived from an EMBL/GenBank/DDBJ whole genome shotgun (WGS) entry which is preliminary data.</text>
</comment>
<organism evidence="2 3">
    <name type="scientific">Kitasatospora phosalacinea</name>
    <dbReference type="NCBI Taxonomy" id="2065"/>
    <lineage>
        <taxon>Bacteria</taxon>
        <taxon>Bacillati</taxon>
        <taxon>Actinomycetota</taxon>
        <taxon>Actinomycetes</taxon>
        <taxon>Kitasatosporales</taxon>
        <taxon>Streptomycetaceae</taxon>
        <taxon>Kitasatospora</taxon>
    </lineage>
</organism>
<evidence type="ECO:0000313" key="2">
    <source>
        <dbReference type="EMBL" id="GLW74443.1"/>
    </source>
</evidence>
<dbReference type="InterPro" id="IPR029063">
    <property type="entry name" value="SAM-dependent_MTases_sf"/>
</dbReference>
<dbReference type="GO" id="GO:0032259">
    <property type="term" value="P:methylation"/>
    <property type="evidence" value="ECO:0007669"/>
    <property type="project" value="UniProtKB-KW"/>
</dbReference>
<name>A0A9W6QGB6_9ACTN</name>
<evidence type="ECO:0000313" key="3">
    <source>
        <dbReference type="Proteomes" id="UP001165041"/>
    </source>
</evidence>
<dbReference type="Gene3D" id="6.10.250.3100">
    <property type="match status" value="1"/>
</dbReference>